<dbReference type="OrthoDB" id="8680240at2"/>
<dbReference type="CDD" id="cd07377">
    <property type="entry name" value="WHTH_GntR"/>
    <property type="match status" value="1"/>
</dbReference>
<dbReference type="HOGENOM" id="CLU_017584_5_2_11"/>
<dbReference type="GO" id="GO:0003677">
    <property type="term" value="F:DNA binding"/>
    <property type="evidence" value="ECO:0007669"/>
    <property type="project" value="UniProtKB-KW"/>
</dbReference>
<keyword evidence="3" id="KW-0804">Transcription</keyword>
<organism evidence="5 6">
    <name type="scientific">Collinsella tanakaei YIT 12063</name>
    <dbReference type="NCBI Taxonomy" id="742742"/>
    <lineage>
        <taxon>Bacteria</taxon>
        <taxon>Bacillati</taxon>
        <taxon>Actinomycetota</taxon>
        <taxon>Coriobacteriia</taxon>
        <taxon>Coriobacteriales</taxon>
        <taxon>Coriobacteriaceae</taxon>
        <taxon>Collinsella</taxon>
    </lineage>
</organism>
<accession>G1WL62</accession>
<feature type="domain" description="HTH gntR-type" evidence="4">
    <location>
        <begin position="23"/>
        <end position="90"/>
    </location>
</feature>
<dbReference type="InterPro" id="IPR036390">
    <property type="entry name" value="WH_DNA-bd_sf"/>
</dbReference>
<sequence length="239" mass="26770">MAPPTPANPVERAIVADLKHDGSSFQAVAYDKIREDIIFCKLAPGQKLSARLLEETLGLGRTPVREALVRLGQEGLVFTVPQSGTYVSKIDLQTAENARYVREHLERSVAVECCARIDQAGRDVLEALLDEQALAVRDHDSRSFFTLDNTFHKALFNIAGRTEIWRWIDSCNADLQRFRWLRTQVENLDWSAIMNQHAALYRAIASGDTDEVGYLTVAHLHLMSAEQDSVLAAFPECFA</sequence>
<dbReference type="GO" id="GO:0003700">
    <property type="term" value="F:DNA-binding transcription factor activity"/>
    <property type="evidence" value="ECO:0007669"/>
    <property type="project" value="InterPro"/>
</dbReference>
<dbReference type="PANTHER" id="PTHR43537:SF51">
    <property type="entry name" value="HTH-TYPE TRANSCRIPTIONAL REGULATOR LGOR-RELATED"/>
    <property type="match status" value="1"/>
</dbReference>
<dbReference type="EMBL" id="ADLS01000031">
    <property type="protein sequence ID" value="EGX68524.1"/>
    <property type="molecule type" value="Genomic_DNA"/>
</dbReference>
<dbReference type="InterPro" id="IPR008920">
    <property type="entry name" value="TF_FadR/GntR_C"/>
</dbReference>
<dbReference type="PANTHER" id="PTHR43537">
    <property type="entry name" value="TRANSCRIPTIONAL REGULATOR, GNTR FAMILY"/>
    <property type="match status" value="1"/>
</dbReference>
<dbReference type="InterPro" id="IPR036388">
    <property type="entry name" value="WH-like_DNA-bd_sf"/>
</dbReference>
<dbReference type="Pfam" id="PF00392">
    <property type="entry name" value="GntR"/>
    <property type="match status" value="1"/>
</dbReference>
<comment type="caution">
    <text evidence="5">The sequence shown here is derived from an EMBL/GenBank/DDBJ whole genome shotgun (WGS) entry which is preliminary data.</text>
</comment>
<evidence type="ECO:0000259" key="4">
    <source>
        <dbReference type="PROSITE" id="PS50949"/>
    </source>
</evidence>
<evidence type="ECO:0000256" key="1">
    <source>
        <dbReference type="ARBA" id="ARBA00023015"/>
    </source>
</evidence>
<dbReference type="SMART" id="SM00895">
    <property type="entry name" value="FCD"/>
    <property type="match status" value="1"/>
</dbReference>
<evidence type="ECO:0000313" key="5">
    <source>
        <dbReference type="EMBL" id="EGX68524.1"/>
    </source>
</evidence>
<dbReference type="Pfam" id="PF07729">
    <property type="entry name" value="FCD"/>
    <property type="match status" value="1"/>
</dbReference>
<evidence type="ECO:0000256" key="2">
    <source>
        <dbReference type="ARBA" id="ARBA00023125"/>
    </source>
</evidence>
<dbReference type="Proteomes" id="UP000004830">
    <property type="component" value="Unassembled WGS sequence"/>
</dbReference>
<dbReference type="PATRIC" id="fig|742742.3.peg.2052"/>
<evidence type="ECO:0000256" key="3">
    <source>
        <dbReference type="ARBA" id="ARBA00023163"/>
    </source>
</evidence>
<dbReference type="Gene3D" id="1.20.120.530">
    <property type="entry name" value="GntR ligand-binding domain-like"/>
    <property type="match status" value="1"/>
</dbReference>
<dbReference type="AlphaFoldDB" id="G1WL62"/>
<proteinExistence type="predicted"/>
<dbReference type="InterPro" id="IPR000524">
    <property type="entry name" value="Tscrpt_reg_HTH_GntR"/>
</dbReference>
<keyword evidence="1" id="KW-0805">Transcription regulation</keyword>
<dbReference type="eggNOG" id="COG1802">
    <property type="taxonomic scope" value="Bacteria"/>
</dbReference>
<name>G1WL62_9ACTN</name>
<protein>
    <recommendedName>
        <fullName evidence="4">HTH gntR-type domain-containing protein</fullName>
    </recommendedName>
</protein>
<dbReference type="InterPro" id="IPR011711">
    <property type="entry name" value="GntR_C"/>
</dbReference>
<dbReference type="SUPFAM" id="SSF48008">
    <property type="entry name" value="GntR ligand-binding domain-like"/>
    <property type="match status" value="1"/>
</dbReference>
<dbReference type="PROSITE" id="PS50949">
    <property type="entry name" value="HTH_GNTR"/>
    <property type="match status" value="1"/>
</dbReference>
<gene>
    <name evidence="5" type="ORF">HMPREF9452_02075</name>
</gene>
<dbReference type="SUPFAM" id="SSF46785">
    <property type="entry name" value="Winged helix' DNA-binding domain"/>
    <property type="match status" value="1"/>
</dbReference>
<keyword evidence="6" id="KW-1185">Reference proteome</keyword>
<keyword evidence="2" id="KW-0238">DNA-binding</keyword>
<evidence type="ECO:0000313" key="6">
    <source>
        <dbReference type="Proteomes" id="UP000004830"/>
    </source>
</evidence>
<reference evidence="5 6" key="1">
    <citation type="submission" date="2011-06" db="EMBL/GenBank/DDBJ databases">
        <title>The Genome Sequence of Collinsella tanakaei YIT 12063.</title>
        <authorList>
            <consortium name="The Broad Institute Genome Sequencing Platform"/>
            <person name="Earl A."/>
            <person name="Ward D."/>
            <person name="Feldgarden M."/>
            <person name="Gevers D."/>
            <person name="Morotomi M."/>
            <person name="Young S.K."/>
            <person name="Zeng Q."/>
            <person name="Gargeya S."/>
            <person name="Fitzgerald M."/>
            <person name="Haas B."/>
            <person name="Abouelleil A."/>
            <person name="Alvarado L."/>
            <person name="Arachchi H.M."/>
            <person name="Berlin A."/>
            <person name="Brown A."/>
            <person name="Chapman S.B."/>
            <person name="Chen Z."/>
            <person name="Dunbar C."/>
            <person name="Freedman E."/>
            <person name="Gearin G."/>
            <person name="Gellesch M."/>
            <person name="Goldberg J."/>
            <person name="Griggs A."/>
            <person name="Gujja S."/>
            <person name="Heiman D."/>
            <person name="Howarth C."/>
            <person name="Larson L."/>
            <person name="Lui A."/>
            <person name="MacDonald P.J.P."/>
            <person name="Mehta T."/>
            <person name="Montmayeur A."/>
            <person name="Murphy C."/>
            <person name="Neiman D."/>
            <person name="Pearson M."/>
            <person name="Priest M."/>
            <person name="Roberts A."/>
            <person name="Saif S."/>
            <person name="Shea T."/>
            <person name="Shenoy N."/>
            <person name="Sisk P."/>
            <person name="Stolte C."/>
            <person name="Sykes S."/>
            <person name="Wortman J."/>
            <person name="Nusbaum C."/>
            <person name="Birren B."/>
        </authorList>
    </citation>
    <scope>NUCLEOTIDE SEQUENCE [LARGE SCALE GENOMIC DNA]</scope>
    <source>
        <strain evidence="5 6">YIT 12063</strain>
    </source>
</reference>
<dbReference type="Gene3D" id="1.10.10.10">
    <property type="entry name" value="Winged helix-like DNA-binding domain superfamily/Winged helix DNA-binding domain"/>
    <property type="match status" value="1"/>
</dbReference>
<dbReference type="SMART" id="SM00345">
    <property type="entry name" value="HTH_GNTR"/>
    <property type="match status" value="1"/>
</dbReference>
<dbReference type="STRING" id="742742.HMPREF9452_02075"/>